<reference evidence="2 3" key="1">
    <citation type="submission" date="2018-11" db="EMBL/GenBank/DDBJ databases">
        <authorList>
            <person name="Lopez-Roques C."/>
            <person name="Donnadieu C."/>
            <person name="Bouchez O."/>
            <person name="Klopp C."/>
            <person name="Cabau C."/>
            <person name="Zahm M."/>
        </authorList>
    </citation>
    <scope>NUCLEOTIDE SEQUENCE [LARGE SCALE GENOMIC DNA]</scope>
    <source>
        <strain evidence="2">RS831</strain>
        <tissue evidence="2">Whole body</tissue>
    </source>
</reference>
<feature type="transmembrane region" description="Helical" evidence="1">
    <location>
        <begin position="20"/>
        <end position="37"/>
    </location>
</feature>
<proteinExistence type="predicted"/>
<keyword evidence="3" id="KW-1185">Reference proteome</keyword>
<dbReference type="AlphaFoldDB" id="A0A3S2P325"/>
<keyword evidence="1" id="KW-1133">Transmembrane helix</keyword>
<keyword evidence="1" id="KW-0472">Membrane</keyword>
<sequence>MLHPHHHSQHQLKHKVRQYMLTLTTCGSFWTVELVLVRDSKTQQLKHLWKFSATWLSPTCPEEKTHCSIGSQEQQFIQICAS</sequence>
<evidence type="ECO:0000313" key="3">
    <source>
        <dbReference type="Proteomes" id="UP000283210"/>
    </source>
</evidence>
<keyword evidence="1" id="KW-0812">Transmembrane</keyword>
<protein>
    <submittedName>
        <fullName evidence="2">Uncharacterized protein</fullName>
    </submittedName>
</protein>
<evidence type="ECO:0000256" key="1">
    <source>
        <dbReference type="SAM" id="Phobius"/>
    </source>
</evidence>
<dbReference type="Proteomes" id="UP000283210">
    <property type="component" value="Chromosome 16"/>
</dbReference>
<name>A0A3S2P325_ORYJA</name>
<reference evidence="2 3" key="2">
    <citation type="submission" date="2019-01" db="EMBL/GenBank/DDBJ databases">
        <title>A chromosome length genome reference of the Java medaka (oryzias javanicus).</title>
        <authorList>
            <person name="Herpin A."/>
            <person name="Takehana Y."/>
            <person name="Naruse K."/>
            <person name="Ansai S."/>
            <person name="Kawaguchi M."/>
        </authorList>
    </citation>
    <scope>NUCLEOTIDE SEQUENCE [LARGE SCALE GENOMIC DNA]</scope>
    <source>
        <strain evidence="2">RS831</strain>
        <tissue evidence="2">Whole body</tissue>
    </source>
</reference>
<gene>
    <name evidence="2" type="ORF">OJAV_G00163280</name>
</gene>
<dbReference type="EMBL" id="CM012452">
    <property type="protein sequence ID" value="RVE63078.1"/>
    <property type="molecule type" value="Genomic_DNA"/>
</dbReference>
<organism evidence="2 3">
    <name type="scientific">Oryzias javanicus</name>
    <name type="common">Javanese ricefish</name>
    <name type="synonym">Aplocheilus javanicus</name>
    <dbReference type="NCBI Taxonomy" id="123683"/>
    <lineage>
        <taxon>Eukaryota</taxon>
        <taxon>Metazoa</taxon>
        <taxon>Chordata</taxon>
        <taxon>Craniata</taxon>
        <taxon>Vertebrata</taxon>
        <taxon>Euteleostomi</taxon>
        <taxon>Actinopterygii</taxon>
        <taxon>Neopterygii</taxon>
        <taxon>Teleostei</taxon>
        <taxon>Neoteleostei</taxon>
        <taxon>Acanthomorphata</taxon>
        <taxon>Ovalentaria</taxon>
        <taxon>Atherinomorphae</taxon>
        <taxon>Beloniformes</taxon>
        <taxon>Adrianichthyidae</taxon>
        <taxon>Oryziinae</taxon>
        <taxon>Oryzias</taxon>
    </lineage>
</organism>
<evidence type="ECO:0000313" key="2">
    <source>
        <dbReference type="EMBL" id="RVE63078.1"/>
    </source>
</evidence>
<accession>A0A3S2P325</accession>